<comment type="subcellular location">
    <subcellularLocation>
        <location evidence="1">Nucleus</location>
    </subcellularLocation>
</comment>
<dbReference type="Proteomes" id="UP000515151">
    <property type="component" value="Chromosome 5"/>
</dbReference>
<evidence type="ECO:0000313" key="8">
    <source>
        <dbReference type="RefSeq" id="XP_031396111.1"/>
    </source>
</evidence>
<evidence type="ECO:0000313" key="7">
    <source>
        <dbReference type="Proteomes" id="UP000515151"/>
    </source>
</evidence>
<dbReference type="PROSITE" id="PS50888">
    <property type="entry name" value="BHLH"/>
    <property type="match status" value="1"/>
</dbReference>
<dbReference type="AlphaFoldDB" id="A0A6P8DS42"/>
<keyword evidence="2" id="KW-0805">Transcription regulation</keyword>
<reference evidence="8" key="2">
    <citation type="submission" date="2025-08" db="UniProtKB">
        <authorList>
            <consortium name="RefSeq"/>
        </authorList>
    </citation>
    <scope>IDENTIFICATION</scope>
    <source>
        <tissue evidence="8">Leaf</tissue>
    </source>
</reference>
<dbReference type="GeneID" id="116207342"/>
<proteinExistence type="predicted"/>
<protein>
    <submittedName>
        <fullName evidence="8">Transcription factor bHLH162-like</fullName>
    </submittedName>
</protein>
<feature type="domain" description="BHLH" evidence="6">
    <location>
        <begin position="1"/>
        <end position="40"/>
    </location>
</feature>
<dbReference type="InterPro" id="IPR036638">
    <property type="entry name" value="HLH_DNA-bd_sf"/>
</dbReference>
<dbReference type="SUPFAM" id="SSF47459">
    <property type="entry name" value="HLH, helix-loop-helix DNA-binding domain"/>
    <property type="match status" value="1"/>
</dbReference>
<dbReference type="GO" id="GO:0000977">
    <property type="term" value="F:RNA polymerase II transcription regulatory region sequence-specific DNA binding"/>
    <property type="evidence" value="ECO:0007669"/>
    <property type="project" value="TreeGrafter"/>
</dbReference>
<dbReference type="PANTHER" id="PTHR13935">
    <property type="entry name" value="ACHAETE-SCUTE TRANSCRIPTION FACTOR-RELATED"/>
    <property type="match status" value="1"/>
</dbReference>
<gene>
    <name evidence="8" type="primary">LOC116207342</name>
</gene>
<dbReference type="GO" id="GO:0046983">
    <property type="term" value="F:protein dimerization activity"/>
    <property type="evidence" value="ECO:0007669"/>
    <property type="project" value="InterPro"/>
</dbReference>
<keyword evidence="3" id="KW-0804">Transcription</keyword>
<dbReference type="InterPro" id="IPR015660">
    <property type="entry name" value="MASH1/Ascl1a-like"/>
</dbReference>
<name>A0A6P8DS42_PUNGR</name>
<dbReference type="OrthoDB" id="752507at2759"/>
<keyword evidence="5" id="KW-0175">Coiled coil</keyword>
<dbReference type="GO" id="GO:0000981">
    <property type="term" value="F:DNA-binding transcription factor activity, RNA polymerase II-specific"/>
    <property type="evidence" value="ECO:0007669"/>
    <property type="project" value="TreeGrafter"/>
</dbReference>
<dbReference type="RefSeq" id="XP_031396111.1">
    <property type="nucleotide sequence ID" value="XM_031540251.1"/>
</dbReference>
<evidence type="ECO:0000256" key="4">
    <source>
        <dbReference type="ARBA" id="ARBA00023242"/>
    </source>
</evidence>
<evidence type="ECO:0000259" key="6">
    <source>
        <dbReference type="PROSITE" id="PS50888"/>
    </source>
</evidence>
<sequence>MAQIKTLYSKLNALVPHSSSEEMSSLPDQLDEAIIYIKELQTRVEKLKDKKESLLEPESLNTASPVSRSSKTAILSPEIMIHELGSILDVILIMNNVGCNQLIFNKVVRVLQEEGAEILNANFSVIGDVVFHSIHAEVDKESAGNCKGAAATISKRLKKFLHDS</sequence>
<keyword evidence="7" id="KW-1185">Reference proteome</keyword>
<feature type="coiled-coil region" evidence="5">
    <location>
        <begin position="30"/>
        <end position="57"/>
    </location>
</feature>
<evidence type="ECO:0000256" key="2">
    <source>
        <dbReference type="ARBA" id="ARBA00023015"/>
    </source>
</evidence>
<evidence type="ECO:0000256" key="3">
    <source>
        <dbReference type="ARBA" id="ARBA00023163"/>
    </source>
</evidence>
<keyword evidence="4" id="KW-0539">Nucleus</keyword>
<dbReference type="Gene3D" id="4.10.280.10">
    <property type="entry name" value="Helix-loop-helix DNA-binding domain"/>
    <property type="match status" value="1"/>
</dbReference>
<dbReference type="InterPro" id="IPR011598">
    <property type="entry name" value="bHLH_dom"/>
</dbReference>
<evidence type="ECO:0000256" key="1">
    <source>
        <dbReference type="ARBA" id="ARBA00004123"/>
    </source>
</evidence>
<accession>A0A6P8DS42</accession>
<dbReference type="GO" id="GO:0090575">
    <property type="term" value="C:RNA polymerase II transcription regulator complex"/>
    <property type="evidence" value="ECO:0007669"/>
    <property type="project" value="TreeGrafter"/>
</dbReference>
<evidence type="ECO:0000256" key="5">
    <source>
        <dbReference type="SAM" id="Coils"/>
    </source>
</evidence>
<organism evidence="7 8">
    <name type="scientific">Punica granatum</name>
    <name type="common">Pomegranate</name>
    <dbReference type="NCBI Taxonomy" id="22663"/>
    <lineage>
        <taxon>Eukaryota</taxon>
        <taxon>Viridiplantae</taxon>
        <taxon>Streptophyta</taxon>
        <taxon>Embryophyta</taxon>
        <taxon>Tracheophyta</taxon>
        <taxon>Spermatophyta</taxon>
        <taxon>Magnoliopsida</taxon>
        <taxon>eudicotyledons</taxon>
        <taxon>Gunneridae</taxon>
        <taxon>Pentapetalae</taxon>
        <taxon>rosids</taxon>
        <taxon>malvids</taxon>
        <taxon>Myrtales</taxon>
        <taxon>Lythraceae</taxon>
        <taxon>Punica</taxon>
    </lineage>
</organism>
<dbReference type="PANTHER" id="PTHR13935:SF90">
    <property type="entry name" value="TRANSCRIPTION FACTOR BHLH162"/>
    <property type="match status" value="1"/>
</dbReference>
<reference evidence="7" key="1">
    <citation type="journal article" date="2020" name="Plant Biotechnol. J.">
        <title>The pomegranate (Punica granatum L.) draft genome dissects genetic divergence between soft- and hard-seeded cultivars.</title>
        <authorList>
            <person name="Luo X."/>
            <person name="Li H."/>
            <person name="Wu Z."/>
            <person name="Yao W."/>
            <person name="Zhao P."/>
            <person name="Cao D."/>
            <person name="Yu H."/>
            <person name="Li K."/>
            <person name="Poudel K."/>
            <person name="Zhao D."/>
            <person name="Zhang F."/>
            <person name="Xia X."/>
            <person name="Chen L."/>
            <person name="Wang Q."/>
            <person name="Jing D."/>
            <person name="Cao S."/>
        </authorList>
    </citation>
    <scope>NUCLEOTIDE SEQUENCE [LARGE SCALE GENOMIC DNA]</scope>
    <source>
        <strain evidence="7">cv. Tunisia</strain>
    </source>
</reference>